<keyword evidence="3" id="KW-0238">DNA-binding</keyword>
<dbReference type="EMBL" id="QFPW01000023">
    <property type="protein sequence ID" value="PZQ46587.1"/>
    <property type="molecule type" value="Genomic_DNA"/>
</dbReference>
<gene>
    <name evidence="6" type="ORF">DI556_19785</name>
</gene>
<dbReference type="PROSITE" id="PS50931">
    <property type="entry name" value="HTH_LYSR"/>
    <property type="match status" value="1"/>
</dbReference>
<protein>
    <submittedName>
        <fullName evidence="6">LysR family transcriptional regulator</fullName>
    </submittedName>
</protein>
<organism evidence="6 7">
    <name type="scientific">Rhodovulum sulfidophilum</name>
    <name type="common">Rhodobacter sulfidophilus</name>
    <dbReference type="NCBI Taxonomy" id="35806"/>
    <lineage>
        <taxon>Bacteria</taxon>
        <taxon>Pseudomonadati</taxon>
        <taxon>Pseudomonadota</taxon>
        <taxon>Alphaproteobacteria</taxon>
        <taxon>Rhodobacterales</taxon>
        <taxon>Paracoccaceae</taxon>
        <taxon>Rhodovulum</taxon>
    </lineage>
</organism>
<dbReference type="InterPro" id="IPR036390">
    <property type="entry name" value="WH_DNA-bd_sf"/>
</dbReference>
<comment type="caution">
    <text evidence="6">The sequence shown here is derived from an EMBL/GenBank/DDBJ whole genome shotgun (WGS) entry which is preliminary data.</text>
</comment>
<sequence>MRLDPILNLKLVQLRLIATIAEQGQLRLAAEALAITQPAASRMLAEIERIVGAPLFARHPKGMTPTPVGRVIAARAHAMSVEMRDLAREVGELREGRGGRVAVGAVTGPAVGYLVPAIRRLKAASPEIEVRVDVSPSAALLRGLIAAEYDFVLGRLLPDSDPRAFTLRPAWHESVSFLARRDHPLAGRREVALAELRGYDWIIQERGTPIRQAVEEALARAGLPPPLDIISTSSLLVMIAFLSQTDALAPMAREVTRMMTEPPVSAGFTALAPRGELLVSPYYIIRARGRSAAPAALRLLGLVEEELDARGLEGGVAGPSSARRGEGT</sequence>
<evidence type="ECO:0000256" key="1">
    <source>
        <dbReference type="ARBA" id="ARBA00009437"/>
    </source>
</evidence>
<dbReference type="PANTHER" id="PTHR30419:SF8">
    <property type="entry name" value="NITROGEN ASSIMILATION TRANSCRIPTIONAL ACTIVATOR-RELATED"/>
    <property type="match status" value="1"/>
</dbReference>
<dbReference type="InterPro" id="IPR005119">
    <property type="entry name" value="LysR_subst-bd"/>
</dbReference>
<dbReference type="InterPro" id="IPR036388">
    <property type="entry name" value="WH-like_DNA-bd_sf"/>
</dbReference>
<dbReference type="Gene3D" id="3.40.190.290">
    <property type="match status" value="1"/>
</dbReference>
<evidence type="ECO:0000259" key="5">
    <source>
        <dbReference type="PROSITE" id="PS50931"/>
    </source>
</evidence>
<dbReference type="AlphaFoldDB" id="A0A2W5PPD0"/>
<dbReference type="SUPFAM" id="SSF46785">
    <property type="entry name" value="Winged helix' DNA-binding domain"/>
    <property type="match status" value="1"/>
</dbReference>
<evidence type="ECO:0000313" key="7">
    <source>
        <dbReference type="Proteomes" id="UP000249185"/>
    </source>
</evidence>
<dbReference type="GO" id="GO:0003700">
    <property type="term" value="F:DNA-binding transcription factor activity"/>
    <property type="evidence" value="ECO:0007669"/>
    <property type="project" value="InterPro"/>
</dbReference>
<proteinExistence type="inferred from homology"/>
<dbReference type="GO" id="GO:0003677">
    <property type="term" value="F:DNA binding"/>
    <property type="evidence" value="ECO:0007669"/>
    <property type="project" value="UniProtKB-KW"/>
</dbReference>
<evidence type="ECO:0000256" key="4">
    <source>
        <dbReference type="ARBA" id="ARBA00023163"/>
    </source>
</evidence>
<reference evidence="6 7" key="1">
    <citation type="submission" date="2017-08" db="EMBL/GenBank/DDBJ databases">
        <title>Infants hospitalized years apart are colonized by the same room-sourced microbial strains.</title>
        <authorList>
            <person name="Brooks B."/>
            <person name="Olm M.R."/>
            <person name="Firek B.A."/>
            <person name="Baker R."/>
            <person name="Thomas B.C."/>
            <person name="Morowitz M.J."/>
            <person name="Banfield J.F."/>
        </authorList>
    </citation>
    <scope>NUCLEOTIDE SEQUENCE [LARGE SCALE GENOMIC DNA]</scope>
    <source>
        <strain evidence="6">S2_005_002_R2_34</strain>
    </source>
</reference>
<comment type="similarity">
    <text evidence="1">Belongs to the LysR transcriptional regulatory family.</text>
</comment>
<dbReference type="Pfam" id="PF03466">
    <property type="entry name" value="LysR_substrate"/>
    <property type="match status" value="1"/>
</dbReference>
<evidence type="ECO:0000256" key="2">
    <source>
        <dbReference type="ARBA" id="ARBA00023015"/>
    </source>
</evidence>
<dbReference type="SUPFAM" id="SSF53850">
    <property type="entry name" value="Periplasmic binding protein-like II"/>
    <property type="match status" value="1"/>
</dbReference>
<dbReference type="GO" id="GO:0005829">
    <property type="term" value="C:cytosol"/>
    <property type="evidence" value="ECO:0007669"/>
    <property type="project" value="TreeGrafter"/>
</dbReference>
<evidence type="ECO:0000256" key="3">
    <source>
        <dbReference type="ARBA" id="ARBA00023125"/>
    </source>
</evidence>
<dbReference type="Pfam" id="PF00126">
    <property type="entry name" value="HTH_1"/>
    <property type="match status" value="1"/>
</dbReference>
<accession>A0A2W5PPD0</accession>
<dbReference type="Proteomes" id="UP000249185">
    <property type="component" value="Unassembled WGS sequence"/>
</dbReference>
<name>A0A2W5PPD0_RHOSU</name>
<dbReference type="PRINTS" id="PR00039">
    <property type="entry name" value="HTHLYSR"/>
</dbReference>
<feature type="domain" description="HTH lysR-type" evidence="5">
    <location>
        <begin position="9"/>
        <end position="66"/>
    </location>
</feature>
<dbReference type="InterPro" id="IPR050950">
    <property type="entry name" value="HTH-type_LysR_regulators"/>
</dbReference>
<evidence type="ECO:0000313" key="6">
    <source>
        <dbReference type="EMBL" id="PZQ46587.1"/>
    </source>
</evidence>
<dbReference type="PANTHER" id="PTHR30419">
    <property type="entry name" value="HTH-TYPE TRANSCRIPTIONAL REGULATOR YBHD"/>
    <property type="match status" value="1"/>
</dbReference>
<dbReference type="Gene3D" id="1.10.10.10">
    <property type="entry name" value="Winged helix-like DNA-binding domain superfamily/Winged helix DNA-binding domain"/>
    <property type="match status" value="1"/>
</dbReference>
<dbReference type="InterPro" id="IPR000847">
    <property type="entry name" value="LysR_HTH_N"/>
</dbReference>
<keyword evidence="2" id="KW-0805">Transcription regulation</keyword>
<keyword evidence="4" id="KW-0804">Transcription</keyword>